<reference evidence="2 3" key="1">
    <citation type="submission" date="2010-12" db="EMBL/GenBank/DDBJ databases">
        <authorList>
            <person name="Muzny D."/>
            <person name="Qin X."/>
            <person name="Deng J."/>
            <person name="Jiang H."/>
            <person name="Liu Y."/>
            <person name="Qu J."/>
            <person name="Song X.-Z."/>
            <person name="Zhang L."/>
            <person name="Thornton R."/>
            <person name="Coyle M."/>
            <person name="Francisco L."/>
            <person name="Jackson L."/>
            <person name="Javaid M."/>
            <person name="Korchina V."/>
            <person name="Kovar C."/>
            <person name="Mata R."/>
            <person name="Mathew T."/>
            <person name="Ngo R."/>
            <person name="Nguyen L."/>
            <person name="Nguyen N."/>
            <person name="Okwuonu G."/>
            <person name="Ongeri F."/>
            <person name="Pham C."/>
            <person name="Simmons D."/>
            <person name="Wilczek-Boney K."/>
            <person name="Hale W."/>
            <person name="Jakkamsetti A."/>
            <person name="Pham P."/>
            <person name="Ruth R."/>
            <person name="San Lucas F."/>
            <person name="Warren J."/>
            <person name="Zhang J."/>
            <person name="Zhao Z."/>
            <person name="Zhou C."/>
            <person name="Zhu D."/>
            <person name="Lee S."/>
            <person name="Bess C."/>
            <person name="Blankenburg K."/>
            <person name="Forbes L."/>
            <person name="Fu Q."/>
            <person name="Gubbala S."/>
            <person name="Hirani K."/>
            <person name="Jayaseelan J.C."/>
            <person name="Lara F."/>
            <person name="Munidasa M."/>
            <person name="Palculict T."/>
            <person name="Patil S."/>
            <person name="Pu L.-L."/>
            <person name="Saada N."/>
            <person name="Tang L."/>
            <person name="Weissenberger G."/>
            <person name="Zhu Y."/>
            <person name="Hemphill L."/>
            <person name="Shang Y."/>
            <person name="Youmans B."/>
            <person name="Ayvaz T."/>
            <person name="Ross M."/>
            <person name="Santibanez J."/>
            <person name="Aqrawi P."/>
            <person name="Gross S."/>
            <person name="Joshi V."/>
            <person name="Fowler G."/>
            <person name="Nazareth L."/>
            <person name="Reid J."/>
            <person name="Worley K."/>
            <person name="Petrosino J."/>
            <person name="Highlander S."/>
            <person name="Gibbs R."/>
        </authorList>
    </citation>
    <scope>NUCLEOTIDE SEQUENCE [LARGE SCALE GENOMIC DNA]</scope>
    <source>
        <strain evidence="2 3">ATCC 23263</strain>
    </source>
</reference>
<dbReference type="STRING" id="887929.HMP0721_2452"/>
<evidence type="ECO:0000313" key="2">
    <source>
        <dbReference type="EMBL" id="EFV00453.1"/>
    </source>
</evidence>
<gene>
    <name evidence="2" type="ORF">HMP0721_2452</name>
</gene>
<keyword evidence="3" id="KW-1185">Reference proteome</keyword>
<dbReference type="SUPFAM" id="SSF54523">
    <property type="entry name" value="Pili subunits"/>
    <property type="match status" value="1"/>
</dbReference>
<dbReference type="HOGENOM" id="CLU_1633931_0_0_9"/>
<dbReference type="NCBIfam" id="TIGR02532">
    <property type="entry name" value="IV_pilin_GFxxxE"/>
    <property type="match status" value="1"/>
</dbReference>
<accession>E6MKB6</accession>
<dbReference type="Pfam" id="PF07963">
    <property type="entry name" value="N_methyl"/>
    <property type="match status" value="1"/>
</dbReference>
<organism evidence="2 3">
    <name type="scientific">Pseudoramibacter alactolyticus ATCC 23263</name>
    <dbReference type="NCBI Taxonomy" id="887929"/>
    <lineage>
        <taxon>Bacteria</taxon>
        <taxon>Bacillati</taxon>
        <taxon>Bacillota</taxon>
        <taxon>Clostridia</taxon>
        <taxon>Eubacteriales</taxon>
        <taxon>Eubacteriaceae</taxon>
        <taxon>Pseudoramibacter</taxon>
    </lineage>
</organism>
<dbReference type="OrthoDB" id="1778840at2"/>
<name>E6MKB6_9FIRM</name>
<evidence type="ECO:0000313" key="3">
    <source>
        <dbReference type="Proteomes" id="UP000004754"/>
    </source>
</evidence>
<dbReference type="InterPro" id="IPR045584">
    <property type="entry name" value="Pilin-like"/>
</dbReference>
<dbReference type="Proteomes" id="UP000004754">
    <property type="component" value="Unassembled WGS sequence"/>
</dbReference>
<protein>
    <submittedName>
        <fullName evidence="2">Prepilin-type cleavage/methylation N-terminal domain protein</fullName>
    </submittedName>
</protein>
<keyword evidence="1" id="KW-0812">Transmembrane</keyword>
<proteinExistence type="predicted"/>
<evidence type="ECO:0000256" key="1">
    <source>
        <dbReference type="SAM" id="Phobius"/>
    </source>
</evidence>
<dbReference type="InterPro" id="IPR012902">
    <property type="entry name" value="N_methyl_site"/>
</dbReference>
<feature type="transmembrane region" description="Helical" evidence="1">
    <location>
        <begin position="15"/>
        <end position="37"/>
    </location>
</feature>
<dbReference type="eggNOG" id="ENOG5033CIG">
    <property type="taxonomic scope" value="Bacteria"/>
</dbReference>
<comment type="caution">
    <text evidence="2">The sequence shown here is derived from an EMBL/GenBank/DDBJ whole genome shotgun (WGS) entry which is preliminary data.</text>
</comment>
<keyword evidence="1" id="KW-1133">Transmembrane helix</keyword>
<sequence>MMQQTHAAGYTLTEMIVVLVILGLVAGGVAVLGTAAYGAMHKTRFEAECAEIQSAFVDLRNQALMSGSPYGAYAQILEDKIVLTHYRGDNGAKVTRTLPLQSIRIQNRRHRPISVVNLSFTAAGTISRGTTLSLNGPGRLQCYLIFQPVTGRIYLNNTPPNP</sequence>
<dbReference type="EMBL" id="AEQN01000034">
    <property type="protein sequence ID" value="EFV00453.1"/>
    <property type="molecule type" value="Genomic_DNA"/>
</dbReference>
<dbReference type="RefSeq" id="WP_006599873.1">
    <property type="nucleotide sequence ID" value="NZ_GL622359.1"/>
</dbReference>
<keyword evidence="1" id="KW-0472">Membrane</keyword>
<dbReference type="AlphaFoldDB" id="E6MKB6"/>